<keyword evidence="3 7" id="KW-0489">Methyltransferase</keyword>
<comment type="function">
    <text evidence="7">Arginine methyltransferase involved in the assembly or stability of mitochondrial NADH:ubiquinone oxidoreductase complex (complex I).</text>
</comment>
<evidence type="ECO:0000313" key="10">
    <source>
        <dbReference type="Proteomes" id="UP000794436"/>
    </source>
</evidence>
<dbReference type="InterPro" id="IPR029063">
    <property type="entry name" value="SAM-dependent_MTases_sf"/>
</dbReference>
<gene>
    <name evidence="9" type="ORF">Poli38472_008913</name>
</gene>
<evidence type="ECO:0000256" key="5">
    <source>
        <dbReference type="ARBA" id="ARBA00023128"/>
    </source>
</evidence>
<organism evidence="9 10">
    <name type="scientific">Pythium oligandrum</name>
    <name type="common">Mycoparasitic fungus</name>
    <dbReference type="NCBI Taxonomy" id="41045"/>
    <lineage>
        <taxon>Eukaryota</taxon>
        <taxon>Sar</taxon>
        <taxon>Stramenopiles</taxon>
        <taxon>Oomycota</taxon>
        <taxon>Peronosporomycetes</taxon>
        <taxon>Pythiales</taxon>
        <taxon>Pythiaceae</taxon>
        <taxon>Pythium</taxon>
    </lineage>
</organism>
<dbReference type="EMBL" id="SPLM01000146">
    <property type="protein sequence ID" value="TMW56265.1"/>
    <property type="molecule type" value="Genomic_DNA"/>
</dbReference>
<keyword evidence="5 7" id="KW-0496">Mitochondrion</keyword>
<keyword evidence="10" id="KW-1185">Reference proteome</keyword>
<evidence type="ECO:0000256" key="7">
    <source>
        <dbReference type="RuleBase" id="RU364114"/>
    </source>
</evidence>
<dbReference type="InterPro" id="IPR038375">
    <property type="entry name" value="NDUFAF7_sf"/>
</dbReference>
<evidence type="ECO:0000256" key="6">
    <source>
        <dbReference type="ARBA" id="ARBA00048612"/>
    </source>
</evidence>
<dbReference type="PANTHER" id="PTHR12049:SF7">
    <property type="entry name" value="PROTEIN ARGININE METHYLTRANSFERASE NDUFAF7, MITOCHONDRIAL"/>
    <property type="match status" value="1"/>
</dbReference>
<protein>
    <recommendedName>
        <fullName evidence="7">Protein arginine methyltransferase NDUFAF7</fullName>
        <ecNumber evidence="7">2.1.1.320</ecNumber>
    </recommendedName>
</protein>
<evidence type="ECO:0000256" key="1">
    <source>
        <dbReference type="ARBA" id="ARBA00004173"/>
    </source>
</evidence>
<evidence type="ECO:0000256" key="3">
    <source>
        <dbReference type="ARBA" id="ARBA00022603"/>
    </source>
</evidence>
<feature type="compositionally biased region" description="Low complexity" evidence="8">
    <location>
        <begin position="81"/>
        <end position="93"/>
    </location>
</feature>
<dbReference type="EC" id="2.1.1.320" evidence="7"/>
<evidence type="ECO:0000256" key="4">
    <source>
        <dbReference type="ARBA" id="ARBA00022679"/>
    </source>
</evidence>
<feature type="compositionally biased region" description="Polar residues" evidence="8">
    <location>
        <begin position="37"/>
        <end position="50"/>
    </location>
</feature>
<dbReference type="Pfam" id="PF02636">
    <property type="entry name" value="Methyltransf_28"/>
    <property type="match status" value="1"/>
</dbReference>
<dbReference type="InterPro" id="IPR003788">
    <property type="entry name" value="NDUFAF7"/>
</dbReference>
<dbReference type="PANTHER" id="PTHR12049">
    <property type="entry name" value="PROTEIN ARGININE METHYLTRANSFERASE NDUFAF7, MITOCHONDRIAL"/>
    <property type="match status" value="1"/>
</dbReference>
<dbReference type="Gene3D" id="3.40.50.12710">
    <property type="match status" value="1"/>
</dbReference>
<comment type="catalytic activity">
    <reaction evidence="6 7">
        <text>L-arginyl-[protein] + 2 S-adenosyl-L-methionine = N(omega),N(omega)'-dimethyl-L-arginyl-[protein] + 2 S-adenosyl-L-homocysteine + 2 H(+)</text>
        <dbReference type="Rhea" id="RHEA:48108"/>
        <dbReference type="Rhea" id="RHEA-COMP:10532"/>
        <dbReference type="Rhea" id="RHEA-COMP:11992"/>
        <dbReference type="ChEBI" id="CHEBI:15378"/>
        <dbReference type="ChEBI" id="CHEBI:29965"/>
        <dbReference type="ChEBI" id="CHEBI:57856"/>
        <dbReference type="ChEBI" id="CHEBI:59789"/>
        <dbReference type="ChEBI" id="CHEBI:88221"/>
        <dbReference type="EC" id="2.1.1.320"/>
    </reaction>
</comment>
<dbReference type="GO" id="GO:0005739">
    <property type="term" value="C:mitochondrion"/>
    <property type="evidence" value="ECO:0007669"/>
    <property type="project" value="UniProtKB-SubCell"/>
</dbReference>
<dbReference type="GO" id="GO:0032981">
    <property type="term" value="P:mitochondrial respiratory chain complex I assembly"/>
    <property type="evidence" value="ECO:0007669"/>
    <property type="project" value="TreeGrafter"/>
</dbReference>
<dbReference type="GO" id="GO:0035243">
    <property type="term" value="F:protein-arginine omega-N symmetric methyltransferase activity"/>
    <property type="evidence" value="ECO:0007669"/>
    <property type="project" value="UniProtKB-EC"/>
</dbReference>
<evidence type="ECO:0000313" key="9">
    <source>
        <dbReference type="EMBL" id="TMW56265.1"/>
    </source>
</evidence>
<dbReference type="GO" id="GO:0032259">
    <property type="term" value="P:methylation"/>
    <property type="evidence" value="ECO:0007669"/>
    <property type="project" value="UniProtKB-KW"/>
</dbReference>
<dbReference type="OrthoDB" id="438553at2759"/>
<accession>A0A8K1FAI2</accession>
<feature type="region of interest" description="Disordered" evidence="8">
    <location>
        <begin position="25"/>
        <end position="61"/>
    </location>
</feature>
<comment type="subcellular location">
    <subcellularLocation>
        <location evidence="1 7">Mitochondrion</location>
    </subcellularLocation>
</comment>
<evidence type="ECO:0000256" key="2">
    <source>
        <dbReference type="ARBA" id="ARBA00005891"/>
    </source>
</evidence>
<feature type="compositionally biased region" description="Basic and acidic residues" evidence="8">
    <location>
        <begin position="52"/>
        <end position="61"/>
    </location>
</feature>
<proteinExistence type="inferred from homology"/>
<dbReference type="Proteomes" id="UP000794436">
    <property type="component" value="Unassembled WGS sequence"/>
</dbReference>
<sequence length="523" mass="57789">MMSMAMWRRVLPSTSRRAAATVVLADSSAASRRPHRSITTPRAFSSTGKASEQARKWRAQKPEEKTKFLSISVDRSGLKQPSSAAPPAKSYSESLKHKTKENDLVHVLRTMIEVKGPLSVSEFMQRALGHPQHGYYMKKDVFGVKGDFTTAPEISQMFGELIGIWCVATWQQMGSPSTIKIVEMGPGRGSLMSDFLRAAKSFPPFYEALEIHMIDISPALREIQQKTLGCEAIDDASTAKQILQVPGGPTVRWHDDFANVPYGPSLFIAQELFDALPVHQFEYTDKGWCERLVDADYEDGEDHFRFVLSPGPTPATRVYIGRQKLFDPAAFQATGTVEPIRRLDVADPLDVPVKTEQAQVGDKIEISPLGIALAQDISKRIAEHGGGALIVDYGHDHPSELSLRGIKNHEFVSVLREPGDVDLSIDVDFATLRKYATADAKVSAFGPIGQGDFLKAMGIEHRLAMLLQNCETEAEQEELFSAYERLVNSDQMGTIFKAMAITHTEIGRPVGFEDAQETSHTAQ</sequence>
<reference evidence="9" key="1">
    <citation type="submission" date="2019-03" db="EMBL/GenBank/DDBJ databases">
        <title>Long read genome sequence of the mycoparasitic Pythium oligandrum ATCC 38472 isolated from sugarbeet rhizosphere.</title>
        <authorList>
            <person name="Gaulin E."/>
        </authorList>
    </citation>
    <scope>NUCLEOTIDE SEQUENCE</scope>
    <source>
        <strain evidence="9">ATCC 38472_TT</strain>
    </source>
</reference>
<name>A0A8K1FAI2_PYTOL</name>
<dbReference type="SUPFAM" id="SSF53335">
    <property type="entry name" value="S-adenosyl-L-methionine-dependent methyltransferases"/>
    <property type="match status" value="1"/>
</dbReference>
<comment type="caution">
    <text evidence="9">The sequence shown here is derived from an EMBL/GenBank/DDBJ whole genome shotgun (WGS) entry which is preliminary data.</text>
</comment>
<dbReference type="AlphaFoldDB" id="A0A8K1FAI2"/>
<evidence type="ECO:0000256" key="8">
    <source>
        <dbReference type="SAM" id="MobiDB-lite"/>
    </source>
</evidence>
<comment type="similarity">
    <text evidence="2 7">Belongs to the NDUFAF7 family.</text>
</comment>
<keyword evidence="4 7" id="KW-0808">Transferase</keyword>
<feature type="region of interest" description="Disordered" evidence="8">
    <location>
        <begin position="75"/>
        <end position="96"/>
    </location>
</feature>